<dbReference type="Proteomes" id="UP000694941">
    <property type="component" value="Unplaced"/>
</dbReference>
<feature type="chain" id="PRO_5045081256" evidence="1">
    <location>
        <begin position="19"/>
        <end position="223"/>
    </location>
</feature>
<keyword evidence="1" id="KW-0732">Signal</keyword>
<dbReference type="PANTHER" id="PTHR33964">
    <property type="entry name" value="RE45066P-RELATED"/>
    <property type="match status" value="1"/>
</dbReference>
<reference evidence="3" key="1">
    <citation type="submission" date="2025-08" db="UniProtKB">
        <authorList>
            <consortium name="RefSeq"/>
        </authorList>
    </citation>
    <scope>IDENTIFICATION</scope>
    <source>
        <tissue evidence="3">Muscle</tissue>
    </source>
</reference>
<evidence type="ECO:0000256" key="1">
    <source>
        <dbReference type="SAM" id="SignalP"/>
    </source>
</evidence>
<dbReference type="PANTHER" id="PTHR33964:SF1">
    <property type="entry name" value="RE45066P"/>
    <property type="match status" value="1"/>
</dbReference>
<gene>
    <name evidence="3" type="primary">LOC111085280</name>
</gene>
<keyword evidence="2" id="KW-1185">Reference proteome</keyword>
<organism evidence="2 3">
    <name type="scientific">Limulus polyphemus</name>
    <name type="common">Atlantic horseshoe crab</name>
    <dbReference type="NCBI Taxonomy" id="6850"/>
    <lineage>
        <taxon>Eukaryota</taxon>
        <taxon>Metazoa</taxon>
        <taxon>Ecdysozoa</taxon>
        <taxon>Arthropoda</taxon>
        <taxon>Chelicerata</taxon>
        <taxon>Merostomata</taxon>
        <taxon>Xiphosura</taxon>
        <taxon>Limulidae</taxon>
        <taxon>Limulus</taxon>
    </lineage>
</organism>
<name>A0ABM1S593_LIMPO</name>
<feature type="signal peptide" evidence="1">
    <location>
        <begin position="1"/>
        <end position="18"/>
    </location>
</feature>
<accession>A0ABM1S593</accession>
<evidence type="ECO:0000313" key="2">
    <source>
        <dbReference type="Proteomes" id="UP000694941"/>
    </source>
</evidence>
<dbReference type="RefSeq" id="XP_022238798.1">
    <property type="nucleotide sequence ID" value="XM_022383090.1"/>
</dbReference>
<protein>
    <submittedName>
        <fullName evidence="3">Uncharacterized protein LOC111085280 isoform X2</fullName>
    </submittedName>
</protein>
<evidence type="ECO:0000313" key="3">
    <source>
        <dbReference type="RefSeq" id="XP_022238798.1"/>
    </source>
</evidence>
<proteinExistence type="predicted"/>
<dbReference type="GeneID" id="111085280"/>
<sequence length="223" mass="25167">MRLKILYLFHVIVASAGGQLSSKQQQEQCTLQTFHQCLTSLQSVTQASDLNLIASKDELDAACRELEKSVRCVDDHKKRCFSDTQRRVFNQVVAGARQFIKELCVSSEVQKVAEDKCAPTSRHTLWLSENVKENENVEESLRKTCCAFTEFVRCRYAYVSADCGHEAGTFFKRHLERISGPLIHEHCAAYTFDMEACMPGGFASLLKTNPLILLLPLVMLART</sequence>